<evidence type="ECO:0000256" key="2">
    <source>
        <dbReference type="ARBA" id="ARBA00022605"/>
    </source>
</evidence>
<reference evidence="6" key="1">
    <citation type="submission" date="2022-01" db="EMBL/GenBank/DDBJ databases">
        <title>Nocardioidaceae gen. sp. A5X3R13.</title>
        <authorList>
            <person name="Lopez Marin M.A."/>
            <person name="Uhlik O."/>
        </authorList>
    </citation>
    <scope>NUCLEOTIDE SEQUENCE</scope>
    <source>
        <strain evidence="6">A5X3R13</strain>
    </source>
</reference>
<dbReference type="Pfam" id="PF00202">
    <property type="entry name" value="Aminotran_3"/>
    <property type="match status" value="1"/>
</dbReference>
<evidence type="ECO:0000256" key="5">
    <source>
        <dbReference type="HAMAP-Rule" id="MF_01107"/>
    </source>
</evidence>
<sequence>MNTFGPPKLVLERGDGARVWDADGNEYLDLLGGIAVNVLGHNHPALVTAIADQATKLVHVSNFFTTPSQVELAERLLGLVGAEGQVFFTNSGTEANEAAFKLTRRTGRTKIVAARDGFHGRSMGALALTWKPAYREPFEPLPGDVEFVPYGDLDALAAAVDDETAAVVLESMQGEAGAIVPPDGYLATARSLTTEHGALLWLDEVQTGVGRTGDWFGYQASGITPDVITVAKGLGGGVPIGACIGVGAAGSLLQPGNHGTTFGGNPLATAAALAVLDTIEKDALLDHAATLGRRLRDAVSGLPHVRDVSGRGLLIGIGLDTEIAAAVHDRSLAAGLILNACGPARLRLAPPFVLTEEQADRAVAILAAVLKETPL</sequence>
<dbReference type="FunFam" id="3.40.640.10:FF:000004">
    <property type="entry name" value="Acetylornithine aminotransferase"/>
    <property type="match status" value="1"/>
</dbReference>
<proteinExistence type="inferred from homology"/>
<dbReference type="PANTHER" id="PTHR11986">
    <property type="entry name" value="AMINOTRANSFERASE CLASS III"/>
    <property type="match status" value="1"/>
</dbReference>
<dbReference type="GO" id="GO:0005737">
    <property type="term" value="C:cytoplasm"/>
    <property type="evidence" value="ECO:0007669"/>
    <property type="project" value="UniProtKB-SubCell"/>
</dbReference>
<accession>A0AA46TMF2</accession>
<keyword evidence="5" id="KW-0963">Cytoplasm</keyword>
<dbReference type="Gene3D" id="3.90.1150.10">
    <property type="entry name" value="Aspartate Aminotransferase, domain 1"/>
    <property type="match status" value="1"/>
</dbReference>
<dbReference type="NCBIfam" id="TIGR00707">
    <property type="entry name" value="argD"/>
    <property type="match status" value="1"/>
</dbReference>
<evidence type="ECO:0000256" key="1">
    <source>
        <dbReference type="ARBA" id="ARBA00022576"/>
    </source>
</evidence>
<evidence type="ECO:0000313" key="6">
    <source>
        <dbReference type="EMBL" id="UYM07930.1"/>
    </source>
</evidence>
<comment type="pathway">
    <text evidence="5">Amino-acid biosynthesis; L-arginine biosynthesis; N(2)-acetyl-L-ornithine from L-glutamate: step 4/4.</text>
</comment>
<keyword evidence="4 5" id="KW-0663">Pyridoxal phosphate</keyword>
<feature type="binding site" evidence="5">
    <location>
        <position position="260"/>
    </location>
    <ligand>
        <name>N(2)-acetyl-L-ornithine</name>
        <dbReference type="ChEBI" id="CHEBI:57805"/>
    </ligand>
</feature>
<keyword evidence="2 5" id="KW-0028">Amino-acid biosynthesis</keyword>
<evidence type="ECO:0000256" key="3">
    <source>
        <dbReference type="ARBA" id="ARBA00022679"/>
    </source>
</evidence>
<keyword evidence="1 5" id="KW-0032">Aminotransferase</keyword>
<dbReference type="Proteomes" id="UP001164390">
    <property type="component" value="Chromosome"/>
</dbReference>
<organism evidence="6 7">
    <name type="scientific">Solicola gregarius</name>
    <dbReference type="NCBI Taxonomy" id="2908642"/>
    <lineage>
        <taxon>Bacteria</taxon>
        <taxon>Bacillati</taxon>
        <taxon>Actinomycetota</taxon>
        <taxon>Actinomycetes</taxon>
        <taxon>Propionibacteriales</taxon>
        <taxon>Nocardioidaceae</taxon>
        <taxon>Solicola</taxon>
    </lineage>
</organism>
<dbReference type="HAMAP" id="MF_01107">
    <property type="entry name" value="ArgD_aminotrans_3"/>
    <property type="match status" value="1"/>
</dbReference>
<dbReference type="EC" id="2.6.1.11" evidence="5"/>
<feature type="binding site" evidence="5">
    <location>
        <begin position="92"/>
        <end position="93"/>
    </location>
    <ligand>
        <name>pyridoxal 5'-phosphate</name>
        <dbReference type="ChEBI" id="CHEBI:597326"/>
    </ligand>
</feature>
<keyword evidence="3 5" id="KW-0808">Transferase</keyword>
<evidence type="ECO:0000313" key="7">
    <source>
        <dbReference type="Proteomes" id="UP001164390"/>
    </source>
</evidence>
<dbReference type="AlphaFoldDB" id="A0AA46TMF2"/>
<comment type="cofactor">
    <cofactor evidence="5">
        <name>pyridoxal 5'-phosphate</name>
        <dbReference type="ChEBI" id="CHEBI:597326"/>
    </cofactor>
    <text evidence="5">Binds 1 pyridoxal phosphate per subunit.</text>
</comment>
<feature type="binding site" evidence="5">
    <location>
        <begin position="203"/>
        <end position="206"/>
    </location>
    <ligand>
        <name>pyridoxal 5'-phosphate</name>
        <dbReference type="ChEBI" id="CHEBI:597326"/>
    </ligand>
</feature>
<comment type="catalytic activity">
    <reaction evidence="5">
        <text>N(2)-acetyl-L-ornithine + 2-oxoglutarate = N-acetyl-L-glutamate 5-semialdehyde + L-glutamate</text>
        <dbReference type="Rhea" id="RHEA:18049"/>
        <dbReference type="ChEBI" id="CHEBI:16810"/>
        <dbReference type="ChEBI" id="CHEBI:29123"/>
        <dbReference type="ChEBI" id="CHEBI:29985"/>
        <dbReference type="ChEBI" id="CHEBI:57805"/>
        <dbReference type="EC" id="2.6.1.11"/>
    </reaction>
</comment>
<dbReference type="Gene3D" id="3.40.640.10">
    <property type="entry name" value="Type I PLP-dependent aspartate aminotransferase-like (Major domain)"/>
    <property type="match status" value="1"/>
</dbReference>
<comment type="subcellular location">
    <subcellularLocation>
        <location evidence="5">Cytoplasm</location>
    </subcellularLocation>
</comment>
<dbReference type="InterPro" id="IPR015422">
    <property type="entry name" value="PyrdxlP-dep_Trfase_small"/>
</dbReference>
<dbReference type="InterPro" id="IPR015421">
    <property type="entry name" value="PyrdxlP-dep_Trfase_major"/>
</dbReference>
<dbReference type="SUPFAM" id="SSF53383">
    <property type="entry name" value="PLP-dependent transferases"/>
    <property type="match status" value="1"/>
</dbReference>
<dbReference type="EMBL" id="CP094970">
    <property type="protein sequence ID" value="UYM07930.1"/>
    <property type="molecule type" value="Genomic_DNA"/>
</dbReference>
<dbReference type="PANTHER" id="PTHR11986:SF79">
    <property type="entry name" value="ACETYLORNITHINE AMINOTRANSFERASE, MITOCHONDRIAL"/>
    <property type="match status" value="1"/>
</dbReference>
<feature type="modified residue" description="N6-(pyridoxal phosphate)lysine" evidence="5">
    <location>
        <position position="232"/>
    </location>
</feature>
<dbReference type="GO" id="GO:0003992">
    <property type="term" value="F:N2-acetyl-L-ornithine:2-oxoglutarate 5-aminotransferase activity"/>
    <property type="evidence" value="ECO:0007669"/>
    <property type="project" value="UniProtKB-UniRule"/>
</dbReference>
<dbReference type="GO" id="GO:0042802">
    <property type="term" value="F:identical protein binding"/>
    <property type="evidence" value="ECO:0007669"/>
    <property type="project" value="TreeGrafter"/>
</dbReference>
<dbReference type="InterPro" id="IPR050103">
    <property type="entry name" value="Class-III_PLP-dep_AT"/>
</dbReference>
<dbReference type="InterPro" id="IPR005814">
    <property type="entry name" value="Aminotrans_3"/>
</dbReference>
<evidence type="ECO:0000256" key="4">
    <source>
        <dbReference type="ARBA" id="ARBA00022898"/>
    </source>
</evidence>
<dbReference type="GO" id="GO:0006526">
    <property type="term" value="P:L-arginine biosynthetic process"/>
    <property type="evidence" value="ECO:0007669"/>
    <property type="project" value="UniProtKB-UniRule"/>
</dbReference>
<dbReference type="PROSITE" id="PS00600">
    <property type="entry name" value="AA_TRANSFER_CLASS_3"/>
    <property type="match status" value="1"/>
</dbReference>
<keyword evidence="5" id="KW-0055">Arginine biosynthesis</keyword>
<dbReference type="InterPro" id="IPR004636">
    <property type="entry name" value="AcOrn/SuccOrn_fam"/>
</dbReference>
<protein>
    <recommendedName>
        <fullName evidence="5">Acetylornithine aminotransferase</fullName>
        <shortName evidence="5">ACOAT</shortName>
        <ecNumber evidence="5">2.6.1.11</ecNumber>
    </recommendedName>
</protein>
<comment type="similarity">
    <text evidence="5">Belongs to the class-III pyridoxal-phosphate-dependent aminotransferase family. ArgD subfamily.</text>
</comment>
<feature type="binding site" evidence="5">
    <location>
        <position position="261"/>
    </location>
    <ligand>
        <name>pyridoxal 5'-phosphate</name>
        <dbReference type="ChEBI" id="CHEBI:597326"/>
    </ligand>
</feature>
<dbReference type="InterPro" id="IPR049704">
    <property type="entry name" value="Aminotrans_3_PPA_site"/>
</dbReference>
<dbReference type="GO" id="GO:0030170">
    <property type="term" value="F:pyridoxal phosphate binding"/>
    <property type="evidence" value="ECO:0007669"/>
    <property type="project" value="InterPro"/>
</dbReference>
<feature type="binding site" evidence="5">
    <location>
        <position position="118"/>
    </location>
    <ligand>
        <name>pyridoxal 5'-phosphate</name>
        <dbReference type="ChEBI" id="CHEBI:597326"/>
    </ligand>
</feature>
<comment type="miscellaneous">
    <text evidence="5">May also have succinyldiaminopimelate aminotransferase activity, thus carrying out the corresponding step in lysine biosynthesis.</text>
</comment>
<gene>
    <name evidence="5" type="primary">argD</name>
    <name evidence="6" type="ORF">L0C25_22270</name>
</gene>
<dbReference type="KEGG" id="sgrg:L0C25_22270"/>
<feature type="binding site" evidence="5">
    <location>
        <position position="121"/>
    </location>
    <ligand>
        <name>N(2)-acetyl-L-ornithine</name>
        <dbReference type="ChEBI" id="CHEBI:57805"/>
    </ligand>
</feature>
<dbReference type="CDD" id="cd00610">
    <property type="entry name" value="OAT_like"/>
    <property type="match status" value="1"/>
</dbReference>
<comment type="subunit">
    <text evidence="5">Homodimer.</text>
</comment>
<dbReference type="PIRSF" id="PIRSF000521">
    <property type="entry name" value="Transaminase_4ab_Lys_Orn"/>
    <property type="match status" value="1"/>
</dbReference>
<dbReference type="InterPro" id="IPR015424">
    <property type="entry name" value="PyrdxlP-dep_Trfase"/>
</dbReference>
<name>A0AA46TMF2_9ACTN</name>
<dbReference type="NCBIfam" id="NF002874">
    <property type="entry name" value="PRK03244.1"/>
    <property type="match status" value="1"/>
</dbReference>
<keyword evidence="7" id="KW-1185">Reference proteome</keyword>